<keyword evidence="5" id="KW-0326">Glycosidase</keyword>
<dbReference type="RefSeq" id="WP_190239809.1">
    <property type="nucleotide sequence ID" value="NZ_QFGA01000001.1"/>
</dbReference>
<keyword evidence="5" id="KW-0858">Xylan degradation</keyword>
<feature type="signal peptide" evidence="3">
    <location>
        <begin position="1"/>
        <end position="33"/>
    </location>
</feature>
<feature type="domain" description="SLH" evidence="4">
    <location>
        <begin position="1142"/>
        <end position="1205"/>
    </location>
</feature>
<evidence type="ECO:0000256" key="3">
    <source>
        <dbReference type="SAM" id="SignalP"/>
    </source>
</evidence>
<keyword evidence="5" id="KW-0119">Carbohydrate metabolism</keyword>
<dbReference type="SUPFAM" id="SSF56524">
    <property type="entry name" value="Oxidoreductase molybdopterin-binding domain"/>
    <property type="match status" value="4"/>
</dbReference>
<evidence type="ECO:0000313" key="6">
    <source>
        <dbReference type="Proteomes" id="UP000298324"/>
    </source>
</evidence>
<keyword evidence="3" id="KW-0732">Signal</keyword>
<accession>A0A4Y7RH90</accession>
<feature type="compositionally biased region" description="Low complexity" evidence="2">
    <location>
        <begin position="994"/>
        <end position="1003"/>
    </location>
</feature>
<name>A0A4Y7RH90_9FIRM</name>
<evidence type="ECO:0000256" key="1">
    <source>
        <dbReference type="ARBA" id="ARBA00022737"/>
    </source>
</evidence>
<dbReference type="Pfam" id="PF00395">
    <property type="entry name" value="SLH"/>
    <property type="match status" value="3"/>
</dbReference>
<dbReference type="InterPro" id="IPR001119">
    <property type="entry name" value="SLH_dom"/>
</dbReference>
<gene>
    <name evidence="5" type="primary">xynA1_11</name>
    <name evidence="5" type="ORF">Psch_01617</name>
</gene>
<reference evidence="5 6" key="1">
    <citation type="journal article" date="2018" name="Environ. Microbiol.">
        <title>Novel energy conservation strategies and behaviour of Pelotomaculum schinkii driving syntrophic propionate catabolism.</title>
        <authorList>
            <person name="Hidalgo-Ahumada C.A.P."/>
            <person name="Nobu M.K."/>
            <person name="Narihiro T."/>
            <person name="Tamaki H."/>
            <person name="Liu W.T."/>
            <person name="Kamagata Y."/>
            <person name="Stams A.J.M."/>
            <person name="Imachi H."/>
            <person name="Sousa D.Z."/>
        </authorList>
    </citation>
    <scope>NUCLEOTIDE SEQUENCE [LARGE SCALE GENOMIC DNA]</scope>
    <source>
        <strain evidence="5 6">HH</strain>
    </source>
</reference>
<dbReference type="Gene3D" id="2.60.220.30">
    <property type="match status" value="1"/>
</dbReference>
<feature type="region of interest" description="Disordered" evidence="2">
    <location>
        <begin position="983"/>
        <end position="1011"/>
    </location>
</feature>
<dbReference type="GO" id="GO:0031176">
    <property type="term" value="F:endo-1,4-beta-xylanase activity"/>
    <property type="evidence" value="ECO:0007669"/>
    <property type="project" value="UniProtKB-EC"/>
</dbReference>
<dbReference type="EMBL" id="QFGA01000001">
    <property type="protein sequence ID" value="TEB08062.1"/>
    <property type="molecule type" value="Genomic_DNA"/>
</dbReference>
<sequence>MFMKRLMKRGLGILLVTLLAMLPVVFTPTEADAGTPAVDVLYDGTVVLTPGETFSVTAYNSGEEYTVKKNTPLGALQAAATVSGFTYDVTDKNYAASGALLLDNVGDYPYVKGGSKWYAYVNDVYKDGYNNGDDALNLIELVDGDKVEYYYAAGIAAPADLDAVKAAATAAVKTVVATGIAPTDWTLQLSGAKNASVTKAYFEDALACPSSGHQVTWTDGDGNVWGGVPLWLLVAMVDDDPDVGPYHFNFNDDLAAQNYEVNVIAGDWSATLDSAAIARDDGYIVANTLNGEPLPLETESGKACWPLYLKGPAVFGGQQVGNIVRIELSGLPEPPEGWTLEMIGEVGDTITQEEFEAGLACTGSGHNREWIDIENNVWSGVPLWVLLGAVDDIETGSHWTFNDALAADGYTVKVVAGDDFYKTFDSADVAGSNDYIVANKCNGAPLTEAGPLRLVGAGVTKDDGSLGGSAVGNIVKIEIPELQTPPADPGSWNLALNGKISDVISQAEFEAALACPNSGHLQEWTDGDGNVWSGIPLWFLTGWVDDRQPHDYDANQATAGYTILVKAGDGYTKDFASADVAWSNDYIIANKCNDAPLTDAWPLRLVGAGVASAEGALSGTSVGNIEEIELTSFATAQPIPELRVIKYAEDHTTILDEITVDYLWTQENLEVIGDGTTVYRYEGITNDPNDLWDADEEYPGGYKIENAVKGTRIRDLCELVGGMGAGTEIVLVAKDGYETTLPYSSIYTDPAVQARQGDAILAWWGDGEYVPNYKDGIRLFFTPDDHVYGQWDMHETLPSNYWHYYYDGGIQYPSCAGLSSKLIETIKMYSLPVGDWTLELDGRDIGGLNYDVSKTYFEQALACQFGANHKATYTDSEEQVWEGMPLWFLAGFVDDADQHTDNAFNDALAEDGYQVVITASDGHSVTINSADIIRNSNYIIANSLNGAPIPESDDNWPLRLVGAAVTGSTSISKIVSIELVSSNSTGSSGGGGSSSQAVTSTTGRATVKPGAGGKISLGSEATIKVPANALTGSSAVEVKVQKVTTPPAVPAGFKLAGSVYEFSVDGKNSYNFNKDVVITLSFDPSALAPGEKPEIFYYDEASGQWVSLGGTVSGNTVTVQVDHFTKFAVMIAGKAEAVPSGQVPAALKDITGHWAMDNINQLVALGAISGYPDGTFKPDNSITRAEFAAVLVKAFKLENKGGGVFADTAAHWAKDYIAAAAANGVVNGYDSGTFGPDDLITREQMAVMIVKAAKLPAVAGEPQFADNGSISGWAREAIAAATESGIMKGYPDNTVKPLGNATRAEAVTVIVNALEYKAD</sequence>
<comment type="caution">
    <text evidence="5">The sequence shown here is derived from an EMBL/GenBank/DDBJ whole genome shotgun (WGS) entry which is preliminary data.</text>
</comment>
<dbReference type="Gene3D" id="3.90.420.10">
    <property type="entry name" value="Oxidoreductase, molybdopterin-binding domain"/>
    <property type="match status" value="3"/>
</dbReference>
<keyword evidence="6" id="KW-1185">Reference proteome</keyword>
<dbReference type="InterPro" id="IPR036374">
    <property type="entry name" value="OxRdtase_Mopterin-bd_sf"/>
</dbReference>
<evidence type="ECO:0000313" key="5">
    <source>
        <dbReference type="EMBL" id="TEB08062.1"/>
    </source>
</evidence>
<dbReference type="Proteomes" id="UP000298324">
    <property type="component" value="Unassembled WGS sequence"/>
</dbReference>
<feature type="domain" description="SLH" evidence="4">
    <location>
        <begin position="1206"/>
        <end position="1260"/>
    </location>
</feature>
<dbReference type="PANTHER" id="PTHR43308:SF5">
    <property type="entry name" value="S-LAYER PROTEIN _ PEPTIDOGLYCAN ENDO-BETA-N-ACETYLGLUCOSAMINIDASE"/>
    <property type="match status" value="1"/>
</dbReference>
<keyword evidence="1" id="KW-0677">Repeat</keyword>
<feature type="chain" id="PRO_5021495151" evidence="3">
    <location>
        <begin position="34"/>
        <end position="1319"/>
    </location>
</feature>
<dbReference type="GO" id="GO:0045493">
    <property type="term" value="P:xylan catabolic process"/>
    <property type="evidence" value="ECO:0007669"/>
    <property type="project" value="UniProtKB-KW"/>
</dbReference>
<keyword evidence="5" id="KW-0624">Polysaccharide degradation</keyword>
<protein>
    <submittedName>
        <fullName evidence="5">Endo-1,4-beta-xylanase A</fullName>
        <ecNumber evidence="5">3.2.1.8</ecNumber>
    </submittedName>
</protein>
<organism evidence="5 6">
    <name type="scientific">Pelotomaculum schinkii</name>
    <dbReference type="NCBI Taxonomy" id="78350"/>
    <lineage>
        <taxon>Bacteria</taxon>
        <taxon>Bacillati</taxon>
        <taxon>Bacillota</taxon>
        <taxon>Clostridia</taxon>
        <taxon>Eubacteriales</taxon>
        <taxon>Desulfotomaculaceae</taxon>
        <taxon>Pelotomaculum</taxon>
    </lineage>
</organism>
<evidence type="ECO:0000256" key="2">
    <source>
        <dbReference type="SAM" id="MobiDB-lite"/>
    </source>
</evidence>
<dbReference type="InterPro" id="IPR051465">
    <property type="entry name" value="Cell_Envelope_Struct_Comp"/>
</dbReference>
<proteinExistence type="predicted"/>
<dbReference type="PROSITE" id="PS51272">
    <property type="entry name" value="SLH"/>
    <property type="match status" value="3"/>
</dbReference>
<dbReference type="EC" id="3.2.1.8" evidence="5"/>
<feature type="domain" description="SLH" evidence="4">
    <location>
        <begin position="1261"/>
        <end position="1319"/>
    </location>
</feature>
<evidence type="ECO:0000259" key="4">
    <source>
        <dbReference type="PROSITE" id="PS51272"/>
    </source>
</evidence>
<dbReference type="PANTHER" id="PTHR43308">
    <property type="entry name" value="OUTER MEMBRANE PROTEIN ALPHA-RELATED"/>
    <property type="match status" value="1"/>
</dbReference>
<keyword evidence="5" id="KW-0378">Hydrolase</keyword>